<evidence type="ECO:0000256" key="1">
    <source>
        <dbReference type="SAM" id="MobiDB-lite"/>
    </source>
</evidence>
<gene>
    <name evidence="2" type="ORF">SAMN06295900_102267</name>
</gene>
<feature type="region of interest" description="Disordered" evidence="1">
    <location>
        <begin position="69"/>
        <end position="113"/>
    </location>
</feature>
<dbReference type="GeneID" id="95552410"/>
<dbReference type="OrthoDB" id="291011at2"/>
<protein>
    <submittedName>
        <fullName evidence="2">Toxin with a H, D/N and C signature</fullName>
    </submittedName>
</protein>
<feature type="compositionally biased region" description="Acidic residues" evidence="1">
    <location>
        <begin position="104"/>
        <end position="113"/>
    </location>
</feature>
<dbReference type="EMBL" id="FXAH01000002">
    <property type="protein sequence ID" value="SMF07026.1"/>
    <property type="molecule type" value="Genomic_DNA"/>
</dbReference>
<dbReference type="RefSeq" id="WP_085224974.1">
    <property type="nucleotide sequence ID" value="NZ_BSQD01000002.1"/>
</dbReference>
<accession>A0A1X7D1K3</accession>
<dbReference type="Pfam" id="PF15656">
    <property type="entry name" value="Tox-HDC"/>
    <property type="match status" value="1"/>
</dbReference>
<reference evidence="3" key="1">
    <citation type="submission" date="2017-04" db="EMBL/GenBank/DDBJ databases">
        <authorList>
            <person name="Varghese N."/>
            <person name="Submissions S."/>
        </authorList>
    </citation>
    <scope>NUCLEOTIDE SEQUENCE [LARGE SCALE GENOMIC DNA]</scope>
    <source>
        <strain evidence="3">Ballard 720</strain>
    </source>
</reference>
<sequence>MPQFFLIHAVDHPPQGATPSFVPPDGSEQAGPPVSQMSHAGIGGHGSKPSIAGYPRQATVEKLAAALVGSSSHDSMPPPPRQQSRRAPGNTTGAGHAKTGASTDTEEWLDEEHDPTEFGRLPATYQRTLRLAYRTRIRKPYDVVEDYVHAARRALFPIINDRGSKIWVTRYDVDYSDFEAIVLKAVTNSREIIILTGTHGAPSGYRSIKHKDSTFWETDWDRFGRMPFVTIRDLTRMSVKEVRDVIQGDTEVIAAFCHSANDFQLRSALGLKPGGVSYLPPE</sequence>
<proteinExistence type="predicted"/>
<organism evidence="2 3">
    <name type="scientific">Trinickia caryophylli</name>
    <name type="common">Paraburkholderia caryophylli</name>
    <dbReference type="NCBI Taxonomy" id="28094"/>
    <lineage>
        <taxon>Bacteria</taxon>
        <taxon>Pseudomonadati</taxon>
        <taxon>Pseudomonadota</taxon>
        <taxon>Betaproteobacteria</taxon>
        <taxon>Burkholderiales</taxon>
        <taxon>Burkholderiaceae</taxon>
        <taxon>Trinickia</taxon>
    </lineage>
</organism>
<name>A0A1X7D1K3_TRICW</name>
<keyword evidence="3" id="KW-1185">Reference proteome</keyword>
<dbReference type="Proteomes" id="UP000192911">
    <property type="component" value="Unassembled WGS sequence"/>
</dbReference>
<evidence type="ECO:0000313" key="2">
    <source>
        <dbReference type="EMBL" id="SMF07026.1"/>
    </source>
</evidence>
<dbReference type="AlphaFoldDB" id="A0A1X7D1K3"/>
<evidence type="ECO:0000313" key="3">
    <source>
        <dbReference type="Proteomes" id="UP000192911"/>
    </source>
</evidence>
<dbReference type="InterPro" id="IPR028897">
    <property type="entry name" value="Tox-HDC_dom"/>
</dbReference>
<feature type="region of interest" description="Disordered" evidence="1">
    <location>
        <begin position="9"/>
        <end position="53"/>
    </location>
</feature>